<reference evidence="2" key="1">
    <citation type="submission" date="2022-11" db="EMBL/GenBank/DDBJ databases">
        <title>Centuries of genome instability and evolution in soft-shell clam transmissible cancer (bioRxiv).</title>
        <authorList>
            <person name="Hart S.F.M."/>
            <person name="Yonemitsu M.A."/>
            <person name="Giersch R.M."/>
            <person name="Beal B.F."/>
            <person name="Arriagada G."/>
            <person name="Davis B.W."/>
            <person name="Ostrander E.A."/>
            <person name="Goff S.P."/>
            <person name="Metzger M.J."/>
        </authorList>
    </citation>
    <scope>NUCLEOTIDE SEQUENCE</scope>
    <source>
        <strain evidence="2">MELC-2E11</strain>
        <tissue evidence="2">Siphon/mantle</tissue>
    </source>
</reference>
<accession>A0ABY7F242</accession>
<evidence type="ECO:0000313" key="3">
    <source>
        <dbReference type="EMBL" id="WAR16502.1"/>
    </source>
</evidence>
<dbReference type="EMBL" id="CP111021">
    <property type="protein sequence ID" value="WAR16502.1"/>
    <property type="molecule type" value="Genomic_DNA"/>
</dbReference>
<dbReference type="EMBL" id="CP111021">
    <property type="protein sequence ID" value="WAR16258.1"/>
    <property type="molecule type" value="Genomic_DNA"/>
</dbReference>
<gene>
    <name evidence="2" type="ORF">MAR_030852</name>
    <name evidence="3" type="ORF">MAR_031096</name>
</gene>
<dbReference type="Pfam" id="PF15478">
    <property type="entry name" value="LKAAEAR"/>
    <property type="match status" value="1"/>
</dbReference>
<dbReference type="Proteomes" id="UP001164746">
    <property type="component" value="Chromosome 10"/>
</dbReference>
<name>A0ABY7F242_MYAAR</name>
<evidence type="ECO:0000256" key="1">
    <source>
        <dbReference type="SAM" id="MobiDB-lite"/>
    </source>
</evidence>
<proteinExistence type="predicted"/>
<keyword evidence="4" id="KW-1185">Reference proteome</keyword>
<dbReference type="InterPro" id="IPR029152">
    <property type="entry name" value="LKAAEAR1"/>
</dbReference>
<organism evidence="2 4">
    <name type="scientific">Mya arenaria</name>
    <name type="common">Soft-shell clam</name>
    <dbReference type="NCBI Taxonomy" id="6604"/>
    <lineage>
        <taxon>Eukaryota</taxon>
        <taxon>Metazoa</taxon>
        <taxon>Spiralia</taxon>
        <taxon>Lophotrochozoa</taxon>
        <taxon>Mollusca</taxon>
        <taxon>Bivalvia</taxon>
        <taxon>Autobranchia</taxon>
        <taxon>Heteroconchia</taxon>
        <taxon>Euheterodonta</taxon>
        <taxon>Imparidentia</taxon>
        <taxon>Neoheterodontei</taxon>
        <taxon>Myida</taxon>
        <taxon>Myoidea</taxon>
        <taxon>Myidae</taxon>
        <taxon>Mya</taxon>
    </lineage>
</organism>
<evidence type="ECO:0000313" key="2">
    <source>
        <dbReference type="EMBL" id="WAR16258.1"/>
    </source>
</evidence>
<dbReference type="PANTHER" id="PTHR35665">
    <property type="entry name" value="PROTEIN LKAAEAR1"/>
    <property type="match status" value="1"/>
</dbReference>
<sequence length="136" mass="15667">MADDDGGKFKVRNKKKITERDLKKMAPQQRSKDNAPPSDEQIVEREKHEKLIGQLKAAEARNRLRIMRLRYQSSRAQEIGHLIACQPTALKAVRLQALVPSYPNEKDRGDSLEKLDRERIEALLEDNKGLLINRIN</sequence>
<protein>
    <submittedName>
        <fullName evidence="2">LKAM1-like protein</fullName>
    </submittedName>
</protein>
<feature type="region of interest" description="Disordered" evidence="1">
    <location>
        <begin position="1"/>
        <end position="43"/>
    </location>
</feature>
<dbReference type="PANTHER" id="PTHR35665:SF1">
    <property type="entry name" value="PROTEIN LKAAEAR1"/>
    <property type="match status" value="1"/>
</dbReference>
<evidence type="ECO:0000313" key="4">
    <source>
        <dbReference type="Proteomes" id="UP001164746"/>
    </source>
</evidence>